<protein>
    <submittedName>
        <fullName evidence="1">Uncharacterized protein</fullName>
    </submittedName>
</protein>
<reference evidence="1 2" key="1">
    <citation type="submission" date="2020-04" db="EMBL/GenBank/DDBJ databases">
        <authorList>
            <person name="Alioto T."/>
            <person name="Alioto T."/>
            <person name="Gomez Garrido J."/>
        </authorList>
    </citation>
    <scope>NUCLEOTIDE SEQUENCE [LARGE SCALE GENOMIC DNA]</scope>
</reference>
<sequence length="74" mass="8405">MTAVSFLFADYTLRQTLQNCSQNRPVFLIIGLTTADFVIIRVLRHVPSVGLMSCPLPSQIQRNLIKKKKRTKTS</sequence>
<gene>
    <name evidence="1" type="ORF">CLODIP_2_CD15240</name>
</gene>
<name>A0A8S1DHQ7_9INSE</name>
<comment type="caution">
    <text evidence="1">The sequence shown here is derived from an EMBL/GenBank/DDBJ whole genome shotgun (WGS) entry which is preliminary data.</text>
</comment>
<evidence type="ECO:0000313" key="2">
    <source>
        <dbReference type="Proteomes" id="UP000494165"/>
    </source>
</evidence>
<evidence type="ECO:0000313" key="1">
    <source>
        <dbReference type="EMBL" id="CAB3383203.1"/>
    </source>
</evidence>
<keyword evidence="2" id="KW-1185">Reference proteome</keyword>
<dbReference type="Proteomes" id="UP000494165">
    <property type="component" value="Unassembled WGS sequence"/>
</dbReference>
<dbReference type="AlphaFoldDB" id="A0A8S1DHQ7"/>
<proteinExistence type="predicted"/>
<accession>A0A8S1DHQ7</accession>
<organism evidence="1 2">
    <name type="scientific">Cloeon dipterum</name>
    <dbReference type="NCBI Taxonomy" id="197152"/>
    <lineage>
        <taxon>Eukaryota</taxon>
        <taxon>Metazoa</taxon>
        <taxon>Ecdysozoa</taxon>
        <taxon>Arthropoda</taxon>
        <taxon>Hexapoda</taxon>
        <taxon>Insecta</taxon>
        <taxon>Pterygota</taxon>
        <taxon>Palaeoptera</taxon>
        <taxon>Ephemeroptera</taxon>
        <taxon>Pisciforma</taxon>
        <taxon>Baetidae</taxon>
        <taxon>Cloeon</taxon>
    </lineage>
</organism>
<dbReference type="EMBL" id="CADEPI010000300">
    <property type="protein sequence ID" value="CAB3383203.1"/>
    <property type="molecule type" value="Genomic_DNA"/>
</dbReference>